<proteinExistence type="predicted"/>
<gene>
    <name evidence="1" type="ORF">E5259_05525</name>
</gene>
<dbReference type="GeneID" id="75055099"/>
<evidence type="ECO:0000313" key="2">
    <source>
        <dbReference type="Proteomes" id="UP000515789"/>
    </source>
</evidence>
<reference evidence="1 2" key="1">
    <citation type="submission" date="2019-04" db="EMBL/GenBank/DDBJ databases">
        <authorList>
            <person name="Schori C."/>
            <person name="Ahrens C."/>
        </authorList>
    </citation>
    <scope>NUCLEOTIDE SEQUENCE [LARGE SCALE GENOMIC DNA]</scope>
    <source>
        <strain evidence="1 2">DSM 2950</strain>
    </source>
</reference>
<sequence>MKNKEYLRLQLFAAPENTITTTDLEPAISVDFASRLSTNITELQNLLGIVDLDAMSEGTTIKMYKMTRVNTPAQVAEGEEIALTKIQQKLAKTLELTLKKFRKQTTAEAIQRSGRELAINKTDEKLISGIQKEIKKEFYSLLSTGTGTAKGVGLQAALSAAWGAVKKFYEDEDATPIFFVSSDDVATYLANAQVTMQTAFGMSYISDFIGLGTLVVSPTLPAGKLIATAKENIRGAYVPATSGDLAASFGLTSDATGLIGMTHAVTTGNASVETLVFSGVLFYPEYLDGVIVSTIQPTPVPSE</sequence>
<protein>
    <recommendedName>
        <fullName evidence="3">Phage capsid protein</fullName>
    </recommendedName>
</protein>
<dbReference type="EMBL" id="CP039126">
    <property type="protein sequence ID" value="QMW77103.1"/>
    <property type="molecule type" value="Genomic_DNA"/>
</dbReference>
<accession>A0A7G5MR60</accession>
<dbReference type="RefSeq" id="WP_018597238.1">
    <property type="nucleotide sequence ID" value="NZ_CABLBP010000042.1"/>
</dbReference>
<evidence type="ECO:0008006" key="3">
    <source>
        <dbReference type="Google" id="ProtNLM"/>
    </source>
</evidence>
<dbReference type="AlphaFoldDB" id="A0A7G5MR60"/>
<organism evidence="1 2">
    <name type="scientific">Blautia producta</name>
    <dbReference type="NCBI Taxonomy" id="33035"/>
    <lineage>
        <taxon>Bacteria</taxon>
        <taxon>Bacillati</taxon>
        <taxon>Bacillota</taxon>
        <taxon>Clostridia</taxon>
        <taxon>Lachnospirales</taxon>
        <taxon>Lachnospiraceae</taxon>
        <taxon>Blautia</taxon>
    </lineage>
</organism>
<name>A0A7G5MR60_9FIRM</name>
<dbReference type="Proteomes" id="UP000515789">
    <property type="component" value="Chromosome"/>
</dbReference>
<evidence type="ECO:0000313" key="1">
    <source>
        <dbReference type="EMBL" id="QMW77103.1"/>
    </source>
</evidence>